<evidence type="ECO:0000313" key="3">
    <source>
        <dbReference type="Proteomes" id="UP000000305"/>
    </source>
</evidence>
<evidence type="ECO:0000256" key="1">
    <source>
        <dbReference type="SAM" id="MobiDB-lite"/>
    </source>
</evidence>
<reference evidence="2 3" key="1">
    <citation type="journal article" date="2011" name="Science">
        <title>The ecoresponsive genome of Daphnia pulex.</title>
        <authorList>
            <person name="Colbourne J.K."/>
            <person name="Pfrender M.E."/>
            <person name="Gilbert D."/>
            <person name="Thomas W.K."/>
            <person name="Tucker A."/>
            <person name="Oakley T.H."/>
            <person name="Tokishita S."/>
            <person name="Aerts A."/>
            <person name="Arnold G.J."/>
            <person name="Basu M.K."/>
            <person name="Bauer D.J."/>
            <person name="Caceres C.E."/>
            <person name="Carmel L."/>
            <person name="Casola C."/>
            <person name="Choi J.H."/>
            <person name="Detter J.C."/>
            <person name="Dong Q."/>
            <person name="Dusheyko S."/>
            <person name="Eads B.D."/>
            <person name="Frohlich T."/>
            <person name="Geiler-Samerotte K.A."/>
            <person name="Gerlach D."/>
            <person name="Hatcher P."/>
            <person name="Jogdeo S."/>
            <person name="Krijgsveld J."/>
            <person name="Kriventseva E.V."/>
            <person name="Kultz D."/>
            <person name="Laforsch C."/>
            <person name="Lindquist E."/>
            <person name="Lopez J."/>
            <person name="Manak J.R."/>
            <person name="Muller J."/>
            <person name="Pangilinan J."/>
            <person name="Patwardhan R.P."/>
            <person name="Pitluck S."/>
            <person name="Pritham E.J."/>
            <person name="Rechtsteiner A."/>
            <person name="Rho M."/>
            <person name="Rogozin I.B."/>
            <person name="Sakarya O."/>
            <person name="Salamov A."/>
            <person name="Schaack S."/>
            <person name="Shapiro H."/>
            <person name="Shiga Y."/>
            <person name="Skalitzky C."/>
            <person name="Smith Z."/>
            <person name="Souvorov A."/>
            <person name="Sung W."/>
            <person name="Tang Z."/>
            <person name="Tsuchiya D."/>
            <person name="Tu H."/>
            <person name="Vos H."/>
            <person name="Wang M."/>
            <person name="Wolf Y.I."/>
            <person name="Yamagata H."/>
            <person name="Yamada T."/>
            <person name="Ye Y."/>
            <person name="Shaw J.R."/>
            <person name="Andrews J."/>
            <person name="Crease T.J."/>
            <person name="Tang H."/>
            <person name="Lucas S.M."/>
            <person name="Robertson H.M."/>
            <person name="Bork P."/>
            <person name="Koonin E.V."/>
            <person name="Zdobnov E.M."/>
            <person name="Grigoriev I.V."/>
            <person name="Lynch M."/>
            <person name="Boore J.L."/>
        </authorList>
    </citation>
    <scope>NUCLEOTIDE SEQUENCE [LARGE SCALE GENOMIC DNA]</scope>
</reference>
<feature type="region of interest" description="Disordered" evidence="1">
    <location>
        <begin position="460"/>
        <end position="492"/>
    </location>
</feature>
<keyword evidence="3" id="KW-1185">Reference proteome</keyword>
<organism evidence="2 3">
    <name type="scientific">Daphnia pulex</name>
    <name type="common">Water flea</name>
    <dbReference type="NCBI Taxonomy" id="6669"/>
    <lineage>
        <taxon>Eukaryota</taxon>
        <taxon>Metazoa</taxon>
        <taxon>Ecdysozoa</taxon>
        <taxon>Arthropoda</taxon>
        <taxon>Crustacea</taxon>
        <taxon>Branchiopoda</taxon>
        <taxon>Diplostraca</taxon>
        <taxon>Cladocera</taxon>
        <taxon>Anomopoda</taxon>
        <taxon>Daphniidae</taxon>
        <taxon>Daphnia</taxon>
    </lineage>
</organism>
<feature type="compositionally biased region" description="Polar residues" evidence="1">
    <location>
        <begin position="210"/>
        <end position="222"/>
    </location>
</feature>
<dbReference type="EMBL" id="GL732729">
    <property type="protein sequence ID" value="EFX65826.1"/>
    <property type="molecule type" value="Genomic_DNA"/>
</dbReference>
<dbReference type="InParanoid" id="E9HR07"/>
<feature type="region of interest" description="Disordered" evidence="1">
    <location>
        <begin position="209"/>
        <end position="233"/>
    </location>
</feature>
<proteinExistence type="predicted"/>
<evidence type="ECO:0000313" key="2">
    <source>
        <dbReference type="EMBL" id="EFX65826.1"/>
    </source>
</evidence>
<dbReference type="AlphaFoldDB" id="E9HR07"/>
<sequence length="551" mass="62244">MWLEKKHIYTEFWGWQTSTQVRIPMETTVTDCEKMRDSRLCNTETMDYLGGNKWSLERVPNVQGKWLLVTGDELVNCRLEEVTLETECSNCTISSPIGDIPGGTNGSISHNLVTVIWKESLREIEECKLRLVEQGIALRFMTDKTGVERIRDVEQQLDFVYNTTSKKFCNSSENILKPVLGMDKVSWSLPIHSQQTLRRQLNSEEPLLSEPTNQQVNSSADQIRSDQLDPRSYEERRNNWAEQFNHLRQTEEPESVVLQNDSDNHSNIPEPLIGDNTRDVLSYNQLLEQARAILDSSETPETNTNLREDPTNLVDIDFSNEGVDRSYFCTQFLHTRITDVPVDDLIFELQYLRKLNQREDITNTEIESALRALLLTEPTIITPFELFSHCQLKTNYEPPTESEYESVVSEREDLIEQNSNLLPLSDQETELIPDDRLVTIPVSSQVDLVISTTSAPITPSNPTLPSAIEKTSTSTPSPFTSTPISHQPKLPSRRVTFPPFGTTAQGGNSPTAGMSTGGKKPDIPVIIYAGELSRLLESGMSYEDASVAAIR</sequence>
<dbReference type="Proteomes" id="UP000000305">
    <property type="component" value="Unassembled WGS sequence"/>
</dbReference>
<dbReference type="HOGENOM" id="CLU_494562_0_0_1"/>
<dbReference type="OrthoDB" id="6388921at2759"/>
<protein>
    <submittedName>
        <fullName evidence="2">Uncharacterized protein</fullName>
    </submittedName>
</protein>
<dbReference type="STRING" id="6669.E9HR07"/>
<dbReference type="KEGG" id="dpx:DAPPUDRAFT_332807"/>
<name>E9HR07_DAPPU</name>
<feature type="compositionally biased region" description="Low complexity" evidence="1">
    <location>
        <begin position="471"/>
        <end position="485"/>
    </location>
</feature>
<gene>
    <name evidence="2" type="ORF">DAPPUDRAFT_332807</name>
</gene>
<accession>E9HR07</accession>
<feature type="compositionally biased region" description="Basic and acidic residues" evidence="1">
    <location>
        <begin position="223"/>
        <end position="233"/>
    </location>
</feature>
<dbReference type="PhylomeDB" id="E9HR07"/>